<dbReference type="KEGG" id="gmw:113509116"/>
<keyword evidence="3" id="KW-1185">Reference proteome</keyword>
<gene>
    <name evidence="4" type="primary">LOC113509116</name>
</gene>
<name>A0A6J1WDB2_GALME</name>
<evidence type="ECO:0000313" key="4">
    <source>
        <dbReference type="RefSeq" id="XP_026748207.2"/>
    </source>
</evidence>
<keyword evidence="1" id="KW-0812">Transmembrane</keyword>
<dbReference type="AlphaFoldDB" id="A0A6J1WDB2"/>
<dbReference type="RefSeq" id="XP_026748207.2">
    <property type="nucleotide sequence ID" value="XM_026892406.3"/>
</dbReference>
<feature type="chain" id="PRO_5045389015" evidence="2">
    <location>
        <begin position="17"/>
        <end position="382"/>
    </location>
</feature>
<accession>A0A6J1WDB2</accession>
<protein>
    <submittedName>
        <fullName evidence="4">Uncharacterized protein LOC113509116 isoform X1</fullName>
    </submittedName>
</protein>
<feature type="signal peptide" evidence="2">
    <location>
        <begin position="1"/>
        <end position="16"/>
    </location>
</feature>
<reference evidence="4" key="1">
    <citation type="submission" date="2025-08" db="UniProtKB">
        <authorList>
            <consortium name="RefSeq"/>
        </authorList>
    </citation>
    <scope>IDENTIFICATION</scope>
    <source>
        <tissue evidence="4">Whole larvae</tissue>
    </source>
</reference>
<keyword evidence="2" id="KW-0732">Signal</keyword>
<evidence type="ECO:0000256" key="2">
    <source>
        <dbReference type="SAM" id="SignalP"/>
    </source>
</evidence>
<evidence type="ECO:0000313" key="3">
    <source>
        <dbReference type="Proteomes" id="UP001652740"/>
    </source>
</evidence>
<sequence>MFRFLLLFLLYRFSQSVELAACDEDSHCPSNFYCERDAFNCRQCLRCDTFNRSLPPSSIECVRSIVQCGPCLQGFGYAQHGLEKKCVIRGASERKFLPIYVWIILTICVAALLCIVSLLYKTRVLSKIVYSIMCTATEQPQRHTYEHAPRNDPLFASAPQYSDITPTDSRIPSSRQDQQMTSVPKMHRPPLYNTYCPRLENEPLILDHNTPEEPINSKPIIPTCPRNAYESVDHHSAVVFNKAIYDSEDVFPPIPTTEVWEDTEPTQIDGNVEVIAAVDMESNDANQLAVLAQNSNSPITLNIPSNVSSILHVNTSTTTVSNPSVPTSSATPMDTEVSCSNSTIVNQMTCTFSTAHVDQGSLSTITVQNTNIVQVQNTSGHN</sequence>
<organism evidence="3 4">
    <name type="scientific">Galleria mellonella</name>
    <name type="common">Greater wax moth</name>
    <dbReference type="NCBI Taxonomy" id="7137"/>
    <lineage>
        <taxon>Eukaryota</taxon>
        <taxon>Metazoa</taxon>
        <taxon>Ecdysozoa</taxon>
        <taxon>Arthropoda</taxon>
        <taxon>Hexapoda</taxon>
        <taxon>Insecta</taxon>
        <taxon>Pterygota</taxon>
        <taxon>Neoptera</taxon>
        <taxon>Endopterygota</taxon>
        <taxon>Lepidoptera</taxon>
        <taxon>Glossata</taxon>
        <taxon>Ditrysia</taxon>
        <taxon>Pyraloidea</taxon>
        <taxon>Pyralidae</taxon>
        <taxon>Galleriinae</taxon>
        <taxon>Galleria</taxon>
    </lineage>
</organism>
<dbReference type="GeneID" id="113509116"/>
<dbReference type="InParanoid" id="A0A6J1WDB2"/>
<proteinExistence type="predicted"/>
<keyword evidence="1" id="KW-1133">Transmembrane helix</keyword>
<dbReference type="Proteomes" id="UP001652740">
    <property type="component" value="Unplaced"/>
</dbReference>
<evidence type="ECO:0000256" key="1">
    <source>
        <dbReference type="SAM" id="Phobius"/>
    </source>
</evidence>
<feature type="transmembrane region" description="Helical" evidence="1">
    <location>
        <begin position="99"/>
        <end position="120"/>
    </location>
</feature>
<keyword evidence="1" id="KW-0472">Membrane</keyword>